<keyword evidence="1" id="KW-1133">Transmembrane helix</keyword>
<dbReference type="AlphaFoldDB" id="A0A2K4ZE87"/>
<organism evidence="2 3">
    <name type="scientific">Acetatifactor muris</name>
    <dbReference type="NCBI Taxonomy" id="879566"/>
    <lineage>
        <taxon>Bacteria</taxon>
        <taxon>Bacillati</taxon>
        <taxon>Bacillota</taxon>
        <taxon>Clostridia</taxon>
        <taxon>Lachnospirales</taxon>
        <taxon>Lachnospiraceae</taxon>
        <taxon>Acetatifactor</taxon>
    </lineage>
</organism>
<accession>A0A2K4ZE87</accession>
<reference evidence="2 3" key="1">
    <citation type="submission" date="2018-01" db="EMBL/GenBank/DDBJ databases">
        <authorList>
            <person name="Gaut B.S."/>
            <person name="Morton B.R."/>
            <person name="Clegg M.T."/>
            <person name="Duvall M.R."/>
        </authorList>
    </citation>
    <scope>NUCLEOTIDE SEQUENCE [LARGE SCALE GENOMIC DNA]</scope>
    <source>
        <strain evidence="2">GP69</strain>
    </source>
</reference>
<evidence type="ECO:0000256" key="1">
    <source>
        <dbReference type="SAM" id="Phobius"/>
    </source>
</evidence>
<gene>
    <name evidence="2" type="ORF">AMURIS_01487</name>
</gene>
<protein>
    <submittedName>
        <fullName evidence="2">Uncharacterized protein</fullName>
    </submittedName>
</protein>
<proteinExistence type="predicted"/>
<dbReference type="EMBL" id="OFSM01000006">
    <property type="protein sequence ID" value="SOY28776.1"/>
    <property type="molecule type" value="Genomic_DNA"/>
</dbReference>
<evidence type="ECO:0000313" key="3">
    <source>
        <dbReference type="Proteomes" id="UP000236311"/>
    </source>
</evidence>
<feature type="transmembrane region" description="Helical" evidence="1">
    <location>
        <begin position="111"/>
        <end position="144"/>
    </location>
</feature>
<dbReference type="RefSeq" id="WP_103238852.1">
    <property type="nucleotide sequence ID" value="NZ_JANJZD010000006.1"/>
</dbReference>
<keyword evidence="1" id="KW-0472">Membrane</keyword>
<keyword evidence="1" id="KW-0812">Transmembrane</keyword>
<name>A0A2K4ZE87_9FIRM</name>
<keyword evidence="3" id="KW-1185">Reference proteome</keyword>
<dbReference type="Proteomes" id="UP000236311">
    <property type="component" value="Unassembled WGS sequence"/>
</dbReference>
<feature type="transmembrane region" description="Helical" evidence="1">
    <location>
        <begin position="79"/>
        <end position="99"/>
    </location>
</feature>
<evidence type="ECO:0000313" key="2">
    <source>
        <dbReference type="EMBL" id="SOY28776.1"/>
    </source>
</evidence>
<feature type="transmembrane region" description="Helical" evidence="1">
    <location>
        <begin position="51"/>
        <end position="72"/>
    </location>
</feature>
<sequence length="145" mass="15812">MAYIDPSLNKSYRFDCFVERLSKLPFIRIALFDAIAGITLSLVGLNVVSRFFFFGIPIAIVAKILSAFLCGVEHPVTKFWLMSLFVGIEALIVSGMLMPYCGNTESTVSGVVTIVCALFAGLGSLTLILAAIGFLIRIFIAFFIN</sequence>
<feature type="transmembrane region" description="Helical" evidence="1">
    <location>
        <begin position="26"/>
        <end position="45"/>
    </location>
</feature>